<comment type="caution">
    <text evidence="2">The sequence shown here is derived from an EMBL/GenBank/DDBJ whole genome shotgun (WGS) entry which is preliminary data.</text>
</comment>
<dbReference type="GO" id="GO:0005524">
    <property type="term" value="F:ATP binding"/>
    <property type="evidence" value="ECO:0007669"/>
    <property type="project" value="InterPro"/>
</dbReference>
<name>A0A448WHV0_9PLAT</name>
<gene>
    <name evidence="2" type="ORF">PXEA_LOCUS5656</name>
</gene>
<reference evidence="2" key="1">
    <citation type="submission" date="2018-11" db="EMBL/GenBank/DDBJ databases">
        <authorList>
            <consortium name="Pathogen Informatics"/>
        </authorList>
    </citation>
    <scope>NUCLEOTIDE SEQUENCE</scope>
</reference>
<dbReference type="InterPro" id="IPR039421">
    <property type="entry name" value="Type_1_exporter"/>
</dbReference>
<sequence>MVLAYNTVLKHSGGGISGGQKQRLAIARALIRQPRILLFDEATSALDTRSEFLVQSALKSASYGRTVVIVAHRLSTVRDADKIIVIDKGAIVEMGPHDELVAMDGAYAKLLEKQVCLINLYFAF</sequence>
<feature type="domain" description="ABC transporter" evidence="1">
    <location>
        <begin position="6"/>
        <end position="44"/>
    </location>
</feature>
<dbReference type="OrthoDB" id="6500128at2759"/>
<dbReference type="GO" id="GO:0015421">
    <property type="term" value="F:ABC-type oligopeptide transporter activity"/>
    <property type="evidence" value="ECO:0007669"/>
    <property type="project" value="TreeGrafter"/>
</dbReference>
<dbReference type="GO" id="GO:0016887">
    <property type="term" value="F:ATP hydrolysis activity"/>
    <property type="evidence" value="ECO:0007669"/>
    <property type="project" value="InterPro"/>
</dbReference>
<protein>
    <recommendedName>
        <fullName evidence="1">ABC transporter domain-containing protein</fullName>
    </recommendedName>
</protein>
<dbReference type="PANTHER" id="PTHR43394:SF19">
    <property type="entry name" value="ABC TRANSPORTER B FAMILY"/>
    <property type="match status" value="1"/>
</dbReference>
<organism evidence="2 3">
    <name type="scientific">Protopolystoma xenopodis</name>
    <dbReference type="NCBI Taxonomy" id="117903"/>
    <lineage>
        <taxon>Eukaryota</taxon>
        <taxon>Metazoa</taxon>
        <taxon>Spiralia</taxon>
        <taxon>Lophotrochozoa</taxon>
        <taxon>Platyhelminthes</taxon>
        <taxon>Monogenea</taxon>
        <taxon>Polyopisthocotylea</taxon>
        <taxon>Polystomatidea</taxon>
        <taxon>Polystomatidae</taxon>
        <taxon>Protopolystoma</taxon>
    </lineage>
</organism>
<accession>A0A448WHV0</accession>
<dbReference type="Proteomes" id="UP000784294">
    <property type="component" value="Unassembled WGS sequence"/>
</dbReference>
<dbReference type="SUPFAM" id="SSF52540">
    <property type="entry name" value="P-loop containing nucleoside triphosphate hydrolases"/>
    <property type="match status" value="1"/>
</dbReference>
<dbReference type="InterPro" id="IPR027417">
    <property type="entry name" value="P-loop_NTPase"/>
</dbReference>
<dbReference type="Gene3D" id="3.40.50.300">
    <property type="entry name" value="P-loop containing nucleotide triphosphate hydrolases"/>
    <property type="match status" value="1"/>
</dbReference>
<evidence type="ECO:0000259" key="1">
    <source>
        <dbReference type="Pfam" id="PF00005"/>
    </source>
</evidence>
<proteinExistence type="predicted"/>
<dbReference type="AlphaFoldDB" id="A0A448WHV0"/>
<keyword evidence="3" id="KW-1185">Reference proteome</keyword>
<evidence type="ECO:0000313" key="3">
    <source>
        <dbReference type="Proteomes" id="UP000784294"/>
    </source>
</evidence>
<dbReference type="PANTHER" id="PTHR43394">
    <property type="entry name" value="ATP-DEPENDENT PERMEASE MDL1, MITOCHONDRIAL"/>
    <property type="match status" value="1"/>
</dbReference>
<dbReference type="Pfam" id="PF00005">
    <property type="entry name" value="ABC_tran"/>
    <property type="match status" value="1"/>
</dbReference>
<dbReference type="InterPro" id="IPR003439">
    <property type="entry name" value="ABC_transporter-like_ATP-bd"/>
</dbReference>
<dbReference type="EMBL" id="CAAALY010014126">
    <property type="protein sequence ID" value="VEL12216.1"/>
    <property type="molecule type" value="Genomic_DNA"/>
</dbReference>
<evidence type="ECO:0000313" key="2">
    <source>
        <dbReference type="EMBL" id="VEL12216.1"/>
    </source>
</evidence>